<protein>
    <recommendedName>
        <fullName evidence="3">Outer membrane lipoprotein-sorting protein</fullName>
    </recommendedName>
</protein>
<gene>
    <name evidence="1" type="ORF">LV85_03265</name>
</gene>
<dbReference type="OrthoDB" id="282859at2"/>
<evidence type="ECO:0000313" key="2">
    <source>
        <dbReference type="Proteomes" id="UP000248882"/>
    </source>
</evidence>
<dbReference type="RefSeq" id="WP_111321327.1">
    <property type="nucleotide sequence ID" value="NZ_QKZT01000016.1"/>
</dbReference>
<proteinExistence type="predicted"/>
<evidence type="ECO:0008006" key="3">
    <source>
        <dbReference type="Google" id="ProtNLM"/>
    </source>
</evidence>
<dbReference type="Proteomes" id="UP000248882">
    <property type="component" value="Unassembled WGS sequence"/>
</dbReference>
<dbReference type="AlphaFoldDB" id="A0A2W7QL26"/>
<sequence>MRKLSQALASLTILVSIISCQSKVEKPLPDLSPDFKSVLEAHGDWQKWYHAKAESYVMIHEGVMTEEDAFINLNSRKIRLSNTEFEIGFDGEQTWISPNRAAYRGQSVKFYHNLYFYFFNIPYVFTDPGVTVVKIADKSINGKKYPTYQAKFNPKTGDSPDDQFFMLINPETNRLEYLLYTVTYYGDENPTLSALKYEDYRNADGVFFPRILTGYTFENDSTKNIKYQVTFADALLLDEEFDAEIFEKPKDGVYAD</sequence>
<dbReference type="InterPro" id="IPR045444">
    <property type="entry name" value="DUF6503"/>
</dbReference>
<dbReference type="PROSITE" id="PS51257">
    <property type="entry name" value="PROKAR_LIPOPROTEIN"/>
    <property type="match status" value="1"/>
</dbReference>
<keyword evidence="2" id="KW-1185">Reference proteome</keyword>
<reference evidence="1 2" key="1">
    <citation type="submission" date="2018-06" db="EMBL/GenBank/DDBJ databases">
        <title>Genomic Encyclopedia of Archaeal and Bacterial Type Strains, Phase II (KMG-II): from individual species to whole genera.</title>
        <authorList>
            <person name="Goeker M."/>
        </authorList>
    </citation>
    <scope>NUCLEOTIDE SEQUENCE [LARGE SCALE GENOMIC DNA]</scope>
    <source>
        <strain evidence="1 2">DSM 19830</strain>
    </source>
</reference>
<comment type="caution">
    <text evidence="1">The sequence shown here is derived from an EMBL/GenBank/DDBJ whole genome shotgun (WGS) entry which is preliminary data.</text>
</comment>
<dbReference type="Pfam" id="PF20113">
    <property type="entry name" value="DUF6503"/>
    <property type="match status" value="1"/>
</dbReference>
<evidence type="ECO:0000313" key="1">
    <source>
        <dbReference type="EMBL" id="PZX49134.1"/>
    </source>
</evidence>
<name>A0A2W7QL26_9BACT</name>
<dbReference type="EMBL" id="QKZT01000016">
    <property type="protein sequence ID" value="PZX49134.1"/>
    <property type="molecule type" value="Genomic_DNA"/>
</dbReference>
<accession>A0A2W7QL26</accession>
<organism evidence="1 2">
    <name type="scientific">Algoriphagus chordae</name>
    <dbReference type="NCBI Taxonomy" id="237019"/>
    <lineage>
        <taxon>Bacteria</taxon>
        <taxon>Pseudomonadati</taxon>
        <taxon>Bacteroidota</taxon>
        <taxon>Cytophagia</taxon>
        <taxon>Cytophagales</taxon>
        <taxon>Cyclobacteriaceae</taxon>
        <taxon>Algoriphagus</taxon>
    </lineage>
</organism>